<gene>
    <name evidence="1" type="ORF">CV102_04195</name>
</gene>
<comment type="caution">
    <text evidence="1">The sequence shown here is derived from an EMBL/GenBank/DDBJ whole genome shotgun (WGS) entry which is preliminary data.</text>
</comment>
<evidence type="ECO:0000313" key="1">
    <source>
        <dbReference type="EMBL" id="TYL39968.1"/>
    </source>
</evidence>
<organism evidence="1 2">
    <name type="scientific">Natronococcus pandeyae</name>
    <dbReference type="NCBI Taxonomy" id="2055836"/>
    <lineage>
        <taxon>Archaea</taxon>
        <taxon>Methanobacteriati</taxon>
        <taxon>Methanobacteriota</taxon>
        <taxon>Stenosarchaea group</taxon>
        <taxon>Halobacteria</taxon>
        <taxon>Halobacteriales</taxon>
        <taxon>Natrialbaceae</taxon>
        <taxon>Natronococcus</taxon>
    </lineage>
</organism>
<reference evidence="1" key="1">
    <citation type="submission" date="2017-11" db="EMBL/GenBank/DDBJ databases">
        <authorList>
            <person name="Kajale S.C."/>
            <person name="Sharma A."/>
        </authorList>
    </citation>
    <scope>NUCLEOTIDE SEQUENCE</scope>
    <source>
        <strain evidence="1">LS1_42</strain>
    </source>
</reference>
<accession>A0A8J8TRW9</accession>
<proteinExistence type="predicted"/>
<dbReference type="InterPro" id="IPR006311">
    <property type="entry name" value="TAT_signal"/>
</dbReference>
<dbReference type="EMBL" id="PHNJ01000002">
    <property type="protein sequence ID" value="TYL39968.1"/>
    <property type="molecule type" value="Genomic_DNA"/>
</dbReference>
<dbReference type="PROSITE" id="PS51318">
    <property type="entry name" value="TAT"/>
    <property type="match status" value="1"/>
</dbReference>
<name>A0A8J8TRW9_9EURY</name>
<dbReference type="OrthoDB" id="205286at2157"/>
<dbReference type="Proteomes" id="UP000766904">
    <property type="component" value="Unassembled WGS sequence"/>
</dbReference>
<dbReference type="AlphaFoldDB" id="A0A8J8TRW9"/>
<keyword evidence="2" id="KW-1185">Reference proteome</keyword>
<evidence type="ECO:0000313" key="2">
    <source>
        <dbReference type="Proteomes" id="UP000766904"/>
    </source>
</evidence>
<dbReference type="InterPro" id="IPR045396">
    <property type="entry name" value="DUF6517"/>
</dbReference>
<dbReference type="Pfam" id="PF20127">
    <property type="entry name" value="DUF6517"/>
    <property type="match status" value="1"/>
</dbReference>
<dbReference type="RefSeq" id="WP_148856635.1">
    <property type="nucleotide sequence ID" value="NZ_PHNJ01000002.1"/>
</dbReference>
<sequence length="220" mass="23845">MTFTRRRILASGAAVGMGLGAGCTRLTDGALSSTPATVDDDALAETGYGEHAVDELPIERTVGRFGLERTIEVRNWYAEYDRAVALDAIGLPRLQAAVVAVLSTPRVSAFGRSFNPVGEYTTDELVELIQERYDELEAVERVDETVVSILDTETTVARYDARARLVEAGITFDVAVQLSEPVEHDDDFVLGVAVYPRVAGLETESDAVRTLLAGIEHEQA</sequence>
<protein>
    <submittedName>
        <fullName evidence="1">Uncharacterized protein</fullName>
    </submittedName>
</protein>
<dbReference type="PROSITE" id="PS51257">
    <property type="entry name" value="PROKAR_LIPOPROTEIN"/>
    <property type="match status" value="1"/>
</dbReference>